<feature type="domain" description="2'-5'-oligoadenylate synthetase 1" evidence="2">
    <location>
        <begin position="194"/>
        <end position="318"/>
    </location>
</feature>
<organism evidence="3 4">
    <name type="scientific">Mytilus edulis</name>
    <name type="common">Blue mussel</name>
    <dbReference type="NCBI Taxonomy" id="6550"/>
    <lineage>
        <taxon>Eukaryota</taxon>
        <taxon>Metazoa</taxon>
        <taxon>Spiralia</taxon>
        <taxon>Lophotrochozoa</taxon>
        <taxon>Mollusca</taxon>
        <taxon>Bivalvia</taxon>
        <taxon>Autobranchia</taxon>
        <taxon>Pteriomorphia</taxon>
        <taxon>Mytilida</taxon>
        <taxon>Mytiloidea</taxon>
        <taxon>Mytilidae</taxon>
        <taxon>Mytilinae</taxon>
        <taxon>Mytilus</taxon>
    </lineage>
</organism>
<dbReference type="Gene3D" id="1.10.1410.20">
    <property type="entry name" value="2'-5'-oligoadenylate synthetase 1, domain 2"/>
    <property type="match status" value="1"/>
</dbReference>
<keyword evidence="3" id="KW-0548">Nucleotidyltransferase</keyword>
<evidence type="ECO:0000256" key="1">
    <source>
        <dbReference type="ARBA" id="ARBA00009526"/>
    </source>
</evidence>
<dbReference type="PANTHER" id="PTHR11258:SF11">
    <property type="entry name" value="C2H2-TYPE DOMAIN-CONTAINING PROTEIN"/>
    <property type="match status" value="1"/>
</dbReference>
<dbReference type="GO" id="GO:0003725">
    <property type="term" value="F:double-stranded RNA binding"/>
    <property type="evidence" value="ECO:0007669"/>
    <property type="project" value="TreeGrafter"/>
</dbReference>
<dbReference type="Proteomes" id="UP000683360">
    <property type="component" value="Unassembled WGS sequence"/>
</dbReference>
<reference evidence="3" key="1">
    <citation type="submission" date="2021-03" db="EMBL/GenBank/DDBJ databases">
        <authorList>
            <person name="Bekaert M."/>
        </authorList>
    </citation>
    <scope>NUCLEOTIDE SEQUENCE</scope>
</reference>
<evidence type="ECO:0000313" key="3">
    <source>
        <dbReference type="EMBL" id="CAG2255950.1"/>
    </source>
</evidence>
<comment type="caution">
    <text evidence="3">The sequence shown here is derived from an EMBL/GenBank/DDBJ whole genome shotgun (WGS) entry which is preliminary data.</text>
</comment>
<dbReference type="AlphaFoldDB" id="A0A8S3VFH8"/>
<dbReference type="InterPro" id="IPR018952">
    <property type="entry name" value="2-5-oligoAdlate_synth_1_dom2/C"/>
</dbReference>
<dbReference type="SUPFAM" id="SSF81301">
    <property type="entry name" value="Nucleotidyltransferase"/>
    <property type="match status" value="1"/>
</dbReference>
<dbReference type="PROSITE" id="PS50152">
    <property type="entry name" value="25A_SYNTH_3"/>
    <property type="match status" value="1"/>
</dbReference>
<proteinExistence type="inferred from homology"/>
<keyword evidence="3" id="KW-0808">Transferase</keyword>
<dbReference type="EC" id="2.7.7.84" evidence="3"/>
<sequence>MIGLLCASTWKATLKILQFGKQMFLYSTRTMDFQGIKPGESLACFIDRVVNPDTSYLKQCGKTIDEVAEVLKSSQFNYRVMRTIKGGSIGKGTAVRDLSDVDLIFPIYDITSVLTLKQEMDGIKIAIDRLLRSRFQITGTQPTTWAYKTNILVDGSWQEVDIMPILNITNDPSKLTDEEIKMIHTKMRGEAGIVEKGYYNRCLRPLQIEFIGKHPEKIKRVIRLIKYWIKTKNHTIIKSIAVELLVIGAWEDLGKPHPGVAEEVISKMVFDKLRNFGDIKLSWTNYYKPTDYQVPPKPYILDPVDPYNNVISQITNHYCRGSHVQAADREVMQQVFRLQRDAEQAFKSFE</sequence>
<keyword evidence="4" id="KW-1185">Reference proteome</keyword>
<dbReference type="GO" id="GO:0016020">
    <property type="term" value="C:membrane"/>
    <property type="evidence" value="ECO:0007669"/>
    <property type="project" value="TreeGrafter"/>
</dbReference>
<name>A0A8S3VFH8_MYTED</name>
<dbReference type="PANTHER" id="PTHR11258">
    <property type="entry name" value="2-5 OLIGOADENYLATE SYNTHETASE"/>
    <property type="match status" value="1"/>
</dbReference>
<dbReference type="GO" id="GO:0005829">
    <property type="term" value="C:cytosol"/>
    <property type="evidence" value="ECO:0007669"/>
    <property type="project" value="TreeGrafter"/>
</dbReference>
<protein>
    <submittedName>
        <fullName evidence="3">OAS</fullName>
        <ecNumber evidence="3">2.7.7.84</ecNumber>
    </submittedName>
</protein>
<dbReference type="Pfam" id="PF10421">
    <property type="entry name" value="OAS1_C"/>
    <property type="match status" value="1"/>
</dbReference>
<comment type="similarity">
    <text evidence="1">Belongs to the 2-5A synthase family.</text>
</comment>
<dbReference type="Gene3D" id="3.30.460.10">
    <property type="entry name" value="Beta Polymerase, domain 2"/>
    <property type="match status" value="1"/>
</dbReference>
<dbReference type="InterPro" id="IPR043519">
    <property type="entry name" value="NT_sf"/>
</dbReference>
<dbReference type="GO" id="GO:0005654">
    <property type="term" value="C:nucleoplasm"/>
    <property type="evidence" value="ECO:0007669"/>
    <property type="project" value="TreeGrafter"/>
</dbReference>
<gene>
    <name evidence="3" type="ORF">MEDL_67327</name>
</gene>
<evidence type="ECO:0000259" key="2">
    <source>
        <dbReference type="Pfam" id="PF10421"/>
    </source>
</evidence>
<dbReference type="OrthoDB" id="1885901at2759"/>
<dbReference type="GO" id="GO:0001730">
    <property type="term" value="F:2'-5'-oligoadenylate synthetase activity"/>
    <property type="evidence" value="ECO:0007669"/>
    <property type="project" value="UniProtKB-EC"/>
</dbReference>
<dbReference type="SUPFAM" id="SSF81631">
    <property type="entry name" value="PAP/OAS1 substrate-binding domain"/>
    <property type="match status" value="1"/>
</dbReference>
<evidence type="ECO:0000313" key="4">
    <source>
        <dbReference type="Proteomes" id="UP000683360"/>
    </source>
</evidence>
<dbReference type="EMBL" id="CAJPWZ010003289">
    <property type="protein sequence ID" value="CAG2255950.1"/>
    <property type="molecule type" value="Genomic_DNA"/>
</dbReference>
<accession>A0A8S3VFH8</accession>